<sequence length="215" mass="23009">MGRRSGGRKLLPFCGGSHSSSSSSSPSPRRSRPARRRLLSPSPSPPPAAHSRPPPAPLAGAGAVSVKLGKKKAGARLWMRVDQWGASEVLELDTASVTRRAGVPPRDLRVLGPVFSRSSSILAREKSMVVSLESIRAIVTAEEVLLLDPLAHEVLPFIDQLKQRLRLHHPRPRSHGEEQQDELGSRGGGARAAVRVPGAGARARGRVLVDGRQRG</sequence>
<evidence type="ECO:0000313" key="11">
    <source>
        <dbReference type="Proteomes" id="UP000095767"/>
    </source>
</evidence>
<dbReference type="FunFam" id="2.40.128.330:FF:000001">
    <property type="entry name" value="Magnesium transporter MRS2-1"/>
    <property type="match status" value="1"/>
</dbReference>
<proteinExistence type="inferred from homology"/>
<dbReference type="AlphaFoldDB" id="A0A1E5V749"/>
<feature type="compositionally biased region" description="Low complexity" evidence="9">
    <location>
        <begin position="191"/>
        <end position="202"/>
    </location>
</feature>
<evidence type="ECO:0000256" key="1">
    <source>
        <dbReference type="ARBA" id="ARBA00004141"/>
    </source>
</evidence>
<dbReference type="GO" id="GO:0015095">
    <property type="term" value="F:magnesium ion transmembrane transporter activity"/>
    <property type="evidence" value="ECO:0007669"/>
    <property type="project" value="UniProtKB-ARBA"/>
</dbReference>
<keyword evidence="11" id="KW-1185">Reference proteome</keyword>
<comment type="caution">
    <text evidence="10">The sequence shown here is derived from an EMBL/GenBank/DDBJ whole genome shotgun (WGS) entry which is preliminary data.</text>
</comment>
<keyword evidence="3" id="KW-0813">Transport</keyword>
<evidence type="ECO:0000256" key="4">
    <source>
        <dbReference type="ARBA" id="ARBA00022692"/>
    </source>
</evidence>
<dbReference type="InterPro" id="IPR039204">
    <property type="entry name" value="MRS2-like"/>
</dbReference>
<evidence type="ECO:0000256" key="6">
    <source>
        <dbReference type="ARBA" id="ARBA00022989"/>
    </source>
</evidence>
<keyword evidence="6" id="KW-1133">Transmembrane helix</keyword>
<name>A0A1E5V749_9POAL</name>
<dbReference type="PANTHER" id="PTHR13890:SF2">
    <property type="entry name" value="MAGNESIUM TRANSPORTER MRS2-4-RELATED"/>
    <property type="match status" value="1"/>
</dbReference>
<evidence type="ECO:0000256" key="8">
    <source>
        <dbReference type="ARBA" id="ARBA00023136"/>
    </source>
</evidence>
<dbReference type="Proteomes" id="UP000095767">
    <property type="component" value="Unassembled WGS sequence"/>
</dbReference>
<evidence type="ECO:0000256" key="3">
    <source>
        <dbReference type="ARBA" id="ARBA00022448"/>
    </source>
</evidence>
<gene>
    <name evidence="10" type="ORF">BAE44_0018104</name>
</gene>
<dbReference type="Gene3D" id="2.40.128.330">
    <property type="match status" value="1"/>
</dbReference>
<evidence type="ECO:0000256" key="5">
    <source>
        <dbReference type="ARBA" id="ARBA00022842"/>
    </source>
</evidence>
<evidence type="ECO:0000256" key="7">
    <source>
        <dbReference type="ARBA" id="ARBA00023065"/>
    </source>
</evidence>
<dbReference type="EMBL" id="LWDX02049416">
    <property type="protein sequence ID" value="OEL20877.1"/>
    <property type="molecule type" value="Genomic_DNA"/>
</dbReference>
<keyword evidence="7" id="KW-0406">Ion transport</keyword>
<dbReference type="Pfam" id="PF22099">
    <property type="entry name" value="MRS2-like"/>
    <property type="match status" value="1"/>
</dbReference>
<feature type="region of interest" description="Disordered" evidence="9">
    <location>
        <begin position="1"/>
        <end position="63"/>
    </location>
</feature>
<keyword evidence="8" id="KW-0472">Membrane</keyword>
<feature type="compositionally biased region" description="Basic residues" evidence="9">
    <location>
        <begin position="29"/>
        <end position="38"/>
    </location>
</feature>
<comment type="similarity">
    <text evidence="2">Belongs to the CorA metal ion transporter (MIT) (TC 1.A.35.5) family.</text>
</comment>
<evidence type="ECO:0000256" key="9">
    <source>
        <dbReference type="SAM" id="MobiDB-lite"/>
    </source>
</evidence>
<feature type="compositionally biased region" description="Pro residues" evidence="9">
    <location>
        <begin position="42"/>
        <end position="57"/>
    </location>
</feature>
<feature type="compositionally biased region" description="Low complexity" evidence="9">
    <location>
        <begin position="17"/>
        <end position="28"/>
    </location>
</feature>
<dbReference type="STRING" id="888268.A0A1E5V749"/>
<reference evidence="10 11" key="1">
    <citation type="submission" date="2016-09" db="EMBL/GenBank/DDBJ databases">
        <title>The draft genome of Dichanthelium oligosanthes: A C3 panicoid grass species.</title>
        <authorList>
            <person name="Studer A.J."/>
            <person name="Schnable J.C."/>
            <person name="Brutnell T.P."/>
        </authorList>
    </citation>
    <scope>NUCLEOTIDE SEQUENCE [LARGE SCALE GENOMIC DNA]</scope>
    <source>
        <strain evidence="11">cv. Kellogg 1175</strain>
        <tissue evidence="10">Leaf</tissue>
    </source>
</reference>
<evidence type="ECO:0000313" key="10">
    <source>
        <dbReference type="EMBL" id="OEL20877.1"/>
    </source>
</evidence>
<evidence type="ECO:0000256" key="2">
    <source>
        <dbReference type="ARBA" id="ARBA00007535"/>
    </source>
</evidence>
<keyword evidence="5" id="KW-0460">Magnesium</keyword>
<keyword evidence="4" id="KW-0812">Transmembrane</keyword>
<dbReference type="GO" id="GO:0016020">
    <property type="term" value="C:membrane"/>
    <property type="evidence" value="ECO:0007669"/>
    <property type="project" value="UniProtKB-SubCell"/>
</dbReference>
<protein>
    <submittedName>
        <fullName evidence="10">Putative magnesium transporter MRS2-G</fullName>
    </submittedName>
</protein>
<organism evidence="10 11">
    <name type="scientific">Dichanthelium oligosanthes</name>
    <dbReference type="NCBI Taxonomy" id="888268"/>
    <lineage>
        <taxon>Eukaryota</taxon>
        <taxon>Viridiplantae</taxon>
        <taxon>Streptophyta</taxon>
        <taxon>Embryophyta</taxon>
        <taxon>Tracheophyta</taxon>
        <taxon>Spermatophyta</taxon>
        <taxon>Magnoliopsida</taxon>
        <taxon>Liliopsida</taxon>
        <taxon>Poales</taxon>
        <taxon>Poaceae</taxon>
        <taxon>PACMAD clade</taxon>
        <taxon>Panicoideae</taxon>
        <taxon>Panicodae</taxon>
        <taxon>Paniceae</taxon>
        <taxon>Dichantheliinae</taxon>
        <taxon>Dichanthelium</taxon>
    </lineage>
</organism>
<accession>A0A1E5V749</accession>
<feature type="region of interest" description="Disordered" evidence="9">
    <location>
        <begin position="169"/>
        <end position="215"/>
    </location>
</feature>
<comment type="subcellular location">
    <subcellularLocation>
        <location evidence="1">Membrane</location>
        <topology evidence="1">Multi-pass membrane protein</topology>
    </subcellularLocation>
</comment>
<dbReference type="OrthoDB" id="10251508at2759"/>
<dbReference type="PANTHER" id="PTHR13890">
    <property type="entry name" value="RNA SPLICING PROTEIN MRS2, MITOCHONDRIAL"/>
    <property type="match status" value="1"/>
</dbReference>